<gene>
    <name evidence="2" type="ORF">A7985_10905</name>
</gene>
<sequence>MVVLCSCVISVISIDVFFDIFSGPKWVVFDSLLTIILSFFIFKSKKIKVGSLGLLTCALTFYMFLSSLWAPNVFEAVSFSLRFACFSLAIFIISSSFNKDEVLKILVDGVFYSSIVFCSVLIFERYIVGKAYSVTDFSPIGFINYLGQVLNVWIPILILSIYMHRNSKVRLIAGVLSTAILMNLLLESGTRGAILGLLCAEVCILLVLLVKTKKFPVKYMAVSAGLLVSVGTFTMLKDLGPEMLQGHVNSIKNLETGRETVFANTADMIVDNPHGVGAGNFQYIHPKYAKMGTEQTSPYLSEYGILVSPYNIILKFYSELGVLFGSVFLIVLSSVFYISFKNFLFGNYVDTWVFMAVFSLCFHAMFSSVFLTPVSLLFSMLLFSVVLSRAKYSVKKLIVKRSVFIVLSIGLALSILFIRSAEVGSNYLANLGLKIGDTQMVERAIEINGYNHRALLGASFLYLHKEQDLKATLNSLENTLEVYPYMLFSMVQAAEISYKLGDFERFKRYKNKVLEIYPANERVLSIGKDEGVE</sequence>
<dbReference type="InterPro" id="IPR011990">
    <property type="entry name" value="TPR-like_helical_dom_sf"/>
</dbReference>
<comment type="caution">
    <text evidence="2">The sequence shown here is derived from an EMBL/GenBank/DDBJ whole genome shotgun (WGS) entry which is preliminary data.</text>
</comment>
<dbReference type="EMBL" id="MAUJ01000003">
    <property type="protein sequence ID" value="OCQ21140.1"/>
    <property type="molecule type" value="Genomic_DNA"/>
</dbReference>
<reference evidence="3" key="1">
    <citation type="submission" date="2016-07" db="EMBL/GenBank/DDBJ databases">
        <authorList>
            <person name="Florea S."/>
            <person name="Webb J.S."/>
            <person name="Jaromczyk J."/>
            <person name="Schardl C.L."/>
        </authorList>
    </citation>
    <scope>NUCLEOTIDE SEQUENCE [LARGE SCALE GENOMIC DNA]</scope>
    <source>
        <strain evidence="3">IPB1</strain>
    </source>
</reference>
<dbReference type="Gene3D" id="1.25.40.10">
    <property type="entry name" value="Tetratricopeptide repeat domain"/>
    <property type="match status" value="1"/>
</dbReference>
<evidence type="ECO:0000313" key="3">
    <source>
        <dbReference type="Proteomes" id="UP000093366"/>
    </source>
</evidence>
<name>A0A1C0TQI1_9GAMM</name>
<feature type="transmembrane region" description="Helical" evidence="1">
    <location>
        <begin position="76"/>
        <end position="93"/>
    </location>
</feature>
<dbReference type="InterPro" id="IPR051533">
    <property type="entry name" value="WaaL-like"/>
</dbReference>
<keyword evidence="1" id="KW-0472">Membrane</keyword>
<feature type="transmembrane region" description="Helical" evidence="1">
    <location>
        <begin position="105"/>
        <end position="123"/>
    </location>
</feature>
<evidence type="ECO:0000313" key="2">
    <source>
        <dbReference type="EMBL" id="OCQ21140.1"/>
    </source>
</evidence>
<proteinExistence type="predicted"/>
<feature type="transmembrane region" description="Helical" evidence="1">
    <location>
        <begin position="320"/>
        <end position="340"/>
    </location>
</feature>
<feature type="transmembrane region" description="Helical" evidence="1">
    <location>
        <begin position="143"/>
        <end position="162"/>
    </location>
</feature>
<feature type="transmembrane region" description="Helical" evidence="1">
    <location>
        <begin position="23"/>
        <end position="42"/>
    </location>
</feature>
<dbReference type="Proteomes" id="UP000093366">
    <property type="component" value="Unassembled WGS sequence"/>
</dbReference>
<dbReference type="PANTHER" id="PTHR37422:SF13">
    <property type="entry name" value="LIPOPOLYSACCHARIDE BIOSYNTHESIS PROTEIN PA4999-RELATED"/>
    <property type="match status" value="1"/>
</dbReference>
<feature type="transmembrane region" description="Helical" evidence="1">
    <location>
        <begin position="169"/>
        <end position="186"/>
    </location>
</feature>
<dbReference type="SUPFAM" id="SSF48452">
    <property type="entry name" value="TPR-like"/>
    <property type="match status" value="1"/>
</dbReference>
<evidence type="ECO:0008006" key="4">
    <source>
        <dbReference type="Google" id="ProtNLM"/>
    </source>
</evidence>
<dbReference type="PANTHER" id="PTHR37422">
    <property type="entry name" value="TEICHURONIC ACID BIOSYNTHESIS PROTEIN TUAE"/>
    <property type="match status" value="1"/>
</dbReference>
<keyword evidence="1" id="KW-0812">Transmembrane</keyword>
<feature type="transmembrane region" description="Helical" evidence="1">
    <location>
        <begin position="352"/>
        <end position="385"/>
    </location>
</feature>
<protein>
    <recommendedName>
        <fullName evidence="4">Virulence factor membrane-bound polymerase C-terminal domain-containing protein</fullName>
    </recommendedName>
</protein>
<feature type="transmembrane region" description="Helical" evidence="1">
    <location>
        <begin position="49"/>
        <end position="70"/>
    </location>
</feature>
<evidence type="ECO:0000256" key="1">
    <source>
        <dbReference type="SAM" id="Phobius"/>
    </source>
</evidence>
<feature type="transmembrane region" description="Helical" evidence="1">
    <location>
        <begin position="192"/>
        <end position="210"/>
    </location>
</feature>
<organism evidence="2 3">
    <name type="scientific">Pseudoalteromonas luteoviolacea</name>
    <dbReference type="NCBI Taxonomy" id="43657"/>
    <lineage>
        <taxon>Bacteria</taxon>
        <taxon>Pseudomonadati</taxon>
        <taxon>Pseudomonadota</taxon>
        <taxon>Gammaproteobacteria</taxon>
        <taxon>Alteromonadales</taxon>
        <taxon>Pseudoalteromonadaceae</taxon>
        <taxon>Pseudoalteromonas</taxon>
    </lineage>
</organism>
<dbReference type="AlphaFoldDB" id="A0A1C0TQI1"/>
<accession>A0A1C0TQI1</accession>
<keyword evidence="1" id="KW-1133">Transmembrane helix</keyword>
<feature type="transmembrane region" description="Helical" evidence="1">
    <location>
        <begin position="397"/>
        <end position="418"/>
    </location>
</feature>